<dbReference type="GeneID" id="63824861"/>
<proteinExistence type="predicted"/>
<evidence type="ECO:0008006" key="3">
    <source>
        <dbReference type="Google" id="ProtNLM"/>
    </source>
</evidence>
<dbReference type="RefSeq" id="XP_040769035.1">
    <property type="nucleotide sequence ID" value="XM_040907832.1"/>
</dbReference>
<dbReference type="AlphaFoldDB" id="A0A165H643"/>
<evidence type="ECO:0000313" key="1">
    <source>
        <dbReference type="EMBL" id="KZT11295.1"/>
    </source>
</evidence>
<accession>A0A165H643</accession>
<name>A0A165H643_9APHY</name>
<organism evidence="1 2">
    <name type="scientific">Laetiporus sulphureus 93-53</name>
    <dbReference type="NCBI Taxonomy" id="1314785"/>
    <lineage>
        <taxon>Eukaryota</taxon>
        <taxon>Fungi</taxon>
        <taxon>Dikarya</taxon>
        <taxon>Basidiomycota</taxon>
        <taxon>Agaricomycotina</taxon>
        <taxon>Agaricomycetes</taxon>
        <taxon>Polyporales</taxon>
        <taxon>Laetiporus</taxon>
    </lineage>
</organism>
<keyword evidence="2" id="KW-1185">Reference proteome</keyword>
<evidence type="ECO:0000313" key="2">
    <source>
        <dbReference type="Proteomes" id="UP000076871"/>
    </source>
</evidence>
<sequence length="56" mass="6058">MDNFPPGTRVAIHEGDRYRYGTVQGTETVENMQVAIVKLDGGDIAKIPINALTRAG</sequence>
<gene>
    <name evidence="1" type="ORF">LAESUDRAFT_720510</name>
</gene>
<dbReference type="EMBL" id="KV427607">
    <property type="protein sequence ID" value="KZT11295.1"/>
    <property type="molecule type" value="Genomic_DNA"/>
</dbReference>
<dbReference type="Proteomes" id="UP000076871">
    <property type="component" value="Unassembled WGS sequence"/>
</dbReference>
<reference evidence="1 2" key="1">
    <citation type="journal article" date="2016" name="Mol. Biol. Evol.">
        <title>Comparative Genomics of Early-Diverging Mushroom-Forming Fungi Provides Insights into the Origins of Lignocellulose Decay Capabilities.</title>
        <authorList>
            <person name="Nagy L.G."/>
            <person name="Riley R."/>
            <person name="Tritt A."/>
            <person name="Adam C."/>
            <person name="Daum C."/>
            <person name="Floudas D."/>
            <person name="Sun H."/>
            <person name="Yadav J.S."/>
            <person name="Pangilinan J."/>
            <person name="Larsson K.H."/>
            <person name="Matsuura K."/>
            <person name="Barry K."/>
            <person name="Labutti K."/>
            <person name="Kuo R."/>
            <person name="Ohm R.A."/>
            <person name="Bhattacharya S.S."/>
            <person name="Shirouzu T."/>
            <person name="Yoshinaga Y."/>
            <person name="Martin F.M."/>
            <person name="Grigoriev I.V."/>
            <person name="Hibbett D.S."/>
        </authorList>
    </citation>
    <scope>NUCLEOTIDE SEQUENCE [LARGE SCALE GENOMIC DNA]</scope>
    <source>
        <strain evidence="1 2">93-53</strain>
    </source>
</reference>
<protein>
    <recommendedName>
        <fullName evidence="3">Hypervirulence associated protein TUDOR domain-containing protein</fullName>
    </recommendedName>
</protein>
<dbReference type="InParanoid" id="A0A165H643"/>
<dbReference type="OrthoDB" id="3237761at2759"/>